<gene>
    <name evidence="10" type="primary">gspF_1</name>
    <name evidence="10" type="ORF">ETAA8_12200</name>
</gene>
<comment type="subcellular location">
    <subcellularLocation>
        <location evidence="1">Cell inner membrane</location>
        <topology evidence="1">Multi-pass membrane protein</topology>
    </subcellularLocation>
</comment>
<sequence length="401" mass="43396">MPEFAYTARTMTGQKVTGTIAAQSEREAISLLSGKTLFPLQVAVSKGYLAPGAKLSVKGNTMATTYNQLAALLRSGVPLLRSLAVLRDQTSNKNLKAILAEVHHKVEDGNSMADVMQRFPKAFSEMAINMVRAGQEGGFLEDALERVASFTELQEEMKGRTMSAIAYPAILGTVGSIVVIGLIVFFVPKFAIMFERLRERGELPWITDALLSLSAFSRQWGLVAVGAMIIAIVFIRFRLQTEEGRQLSDRLKLKMPIAGPIFQAFAVARFCRVLGTLLHNGVPILKALEISRDAAGNRVLSKAIAAASENISSGQTLAQPLAASGHFPKMVVEMIAVAEESNSLDKVLVDLADSLERRTSRQLDLLVRLLEPLMLVALAAIILLVVIALLVPIIKMSSALG</sequence>
<dbReference type="AlphaFoldDB" id="A0A517Y7D5"/>
<dbReference type="InterPro" id="IPR042094">
    <property type="entry name" value="T2SS_GspF_sf"/>
</dbReference>
<keyword evidence="3" id="KW-1003">Cell membrane</keyword>
<dbReference type="RefSeq" id="WP_145086248.1">
    <property type="nucleotide sequence ID" value="NZ_CP036274.1"/>
</dbReference>
<dbReference type="InterPro" id="IPR003004">
    <property type="entry name" value="GspF/PilC"/>
</dbReference>
<evidence type="ECO:0000256" key="2">
    <source>
        <dbReference type="ARBA" id="ARBA00005745"/>
    </source>
</evidence>
<dbReference type="Proteomes" id="UP000315017">
    <property type="component" value="Chromosome"/>
</dbReference>
<dbReference type="OrthoDB" id="9805682at2"/>
<dbReference type="PANTHER" id="PTHR30012">
    <property type="entry name" value="GENERAL SECRETION PATHWAY PROTEIN"/>
    <property type="match status" value="1"/>
</dbReference>
<comment type="similarity">
    <text evidence="2">Belongs to the GSP F family.</text>
</comment>
<dbReference type="EMBL" id="CP036274">
    <property type="protein sequence ID" value="QDU26146.1"/>
    <property type="molecule type" value="Genomic_DNA"/>
</dbReference>
<evidence type="ECO:0000256" key="4">
    <source>
        <dbReference type="ARBA" id="ARBA00022519"/>
    </source>
</evidence>
<keyword evidence="7 8" id="KW-0472">Membrane</keyword>
<dbReference type="PANTHER" id="PTHR30012:SF0">
    <property type="entry name" value="TYPE II SECRETION SYSTEM PROTEIN F-RELATED"/>
    <property type="match status" value="1"/>
</dbReference>
<reference evidence="10 11" key="1">
    <citation type="submission" date="2019-02" db="EMBL/GenBank/DDBJ databases">
        <title>Deep-cultivation of Planctomycetes and their phenomic and genomic characterization uncovers novel biology.</title>
        <authorList>
            <person name="Wiegand S."/>
            <person name="Jogler M."/>
            <person name="Boedeker C."/>
            <person name="Pinto D."/>
            <person name="Vollmers J."/>
            <person name="Rivas-Marin E."/>
            <person name="Kohn T."/>
            <person name="Peeters S.H."/>
            <person name="Heuer A."/>
            <person name="Rast P."/>
            <person name="Oberbeckmann S."/>
            <person name="Bunk B."/>
            <person name="Jeske O."/>
            <person name="Meyerdierks A."/>
            <person name="Storesund J.E."/>
            <person name="Kallscheuer N."/>
            <person name="Luecker S."/>
            <person name="Lage O.M."/>
            <person name="Pohl T."/>
            <person name="Merkel B.J."/>
            <person name="Hornburger P."/>
            <person name="Mueller R.-W."/>
            <person name="Bruemmer F."/>
            <person name="Labrenz M."/>
            <person name="Spormann A.M."/>
            <person name="Op den Camp H."/>
            <person name="Overmann J."/>
            <person name="Amann R."/>
            <person name="Jetten M.S.M."/>
            <person name="Mascher T."/>
            <person name="Medema M.H."/>
            <person name="Devos D.P."/>
            <person name="Kaster A.-K."/>
            <person name="Ovreas L."/>
            <person name="Rohde M."/>
            <person name="Galperin M.Y."/>
            <person name="Jogler C."/>
        </authorList>
    </citation>
    <scope>NUCLEOTIDE SEQUENCE [LARGE SCALE GENOMIC DNA]</scope>
    <source>
        <strain evidence="10 11">ETA_A8</strain>
    </source>
</reference>
<feature type="domain" description="Type II secretion system protein GspF" evidence="9">
    <location>
        <begin position="67"/>
        <end position="188"/>
    </location>
</feature>
<dbReference type="PRINTS" id="PR00812">
    <property type="entry name" value="BCTERIALGSPF"/>
</dbReference>
<evidence type="ECO:0000259" key="9">
    <source>
        <dbReference type="Pfam" id="PF00482"/>
    </source>
</evidence>
<keyword evidence="11" id="KW-1185">Reference proteome</keyword>
<evidence type="ECO:0000256" key="1">
    <source>
        <dbReference type="ARBA" id="ARBA00004429"/>
    </source>
</evidence>
<dbReference type="Pfam" id="PF00482">
    <property type="entry name" value="T2SSF"/>
    <property type="match status" value="2"/>
</dbReference>
<keyword evidence="4" id="KW-0997">Cell inner membrane</keyword>
<evidence type="ECO:0000256" key="5">
    <source>
        <dbReference type="ARBA" id="ARBA00022692"/>
    </source>
</evidence>
<feature type="transmembrane region" description="Helical" evidence="8">
    <location>
        <begin position="373"/>
        <end position="394"/>
    </location>
</feature>
<evidence type="ECO:0000256" key="3">
    <source>
        <dbReference type="ARBA" id="ARBA00022475"/>
    </source>
</evidence>
<dbReference type="GO" id="GO:0005886">
    <property type="term" value="C:plasma membrane"/>
    <property type="evidence" value="ECO:0007669"/>
    <property type="project" value="UniProtKB-SubCell"/>
</dbReference>
<feature type="transmembrane region" description="Helical" evidence="8">
    <location>
        <begin position="164"/>
        <end position="187"/>
    </location>
</feature>
<name>A0A517Y7D5_9BACT</name>
<evidence type="ECO:0000313" key="11">
    <source>
        <dbReference type="Proteomes" id="UP000315017"/>
    </source>
</evidence>
<evidence type="ECO:0000313" key="10">
    <source>
        <dbReference type="EMBL" id="QDU26146.1"/>
    </source>
</evidence>
<keyword evidence="6 8" id="KW-1133">Transmembrane helix</keyword>
<feature type="domain" description="Type II secretion system protein GspF" evidence="9">
    <location>
        <begin position="270"/>
        <end position="392"/>
    </location>
</feature>
<feature type="transmembrane region" description="Helical" evidence="8">
    <location>
        <begin position="220"/>
        <end position="237"/>
    </location>
</feature>
<evidence type="ECO:0000256" key="7">
    <source>
        <dbReference type="ARBA" id="ARBA00023136"/>
    </source>
</evidence>
<evidence type="ECO:0000256" key="6">
    <source>
        <dbReference type="ARBA" id="ARBA00022989"/>
    </source>
</evidence>
<organism evidence="10 11">
    <name type="scientific">Anatilimnocola aggregata</name>
    <dbReference type="NCBI Taxonomy" id="2528021"/>
    <lineage>
        <taxon>Bacteria</taxon>
        <taxon>Pseudomonadati</taxon>
        <taxon>Planctomycetota</taxon>
        <taxon>Planctomycetia</taxon>
        <taxon>Pirellulales</taxon>
        <taxon>Pirellulaceae</taxon>
        <taxon>Anatilimnocola</taxon>
    </lineage>
</organism>
<dbReference type="InterPro" id="IPR018076">
    <property type="entry name" value="T2SS_GspF_dom"/>
</dbReference>
<dbReference type="FunFam" id="1.20.81.30:FF:000001">
    <property type="entry name" value="Type II secretion system protein F"/>
    <property type="match status" value="2"/>
</dbReference>
<evidence type="ECO:0000256" key="8">
    <source>
        <dbReference type="SAM" id="Phobius"/>
    </source>
</evidence>
<keyword evidence="5 8" id="KW-0812">Transmembrane</keyword>
<dbReference type="KEGG" id="aagg:ETAA8_12200"/>
<dbReference type="Gene3D" id="1.20.81.30">
    <property type="entry name" value="Type II secretion system (T2SS), domain F"/>
    <property type="match status" value="2"/>
</dbReference>
<protein>
    <submittedName>
        <fullName evidence="10">Type II secretion system protein F</fullName>
    </submittedName>
</protein>
<accession>A0A517Y7D5</accession>
<proteinExistence type="inferred from homology"/>